<name>A0A0E9V0C2_ANGAN</name>
<organism evidence="1">
    <name type="scientific">Anguilla anguilla</name>
    <name type="common">European freshwater eel</name>
    <name type="synonym">Muraena anguilla</name>
    <dbReference type="NCBI Taxonomy" id="7936"/>
    <lineage>
        <taxon>Eukaryota</taxon>
        <taxon>Metazoa</taxon>
        <taxon>Chordata</taxon>
        <taxon>Craniata</taxon>
        <taxon>Vertebrata</taxon>
        <taxon>Euteleostomi</taxon>
        <taxon>Actinopterygii</taxon>
        <taxon>Neopterygii</taxon>
        <taxon>Teleostei</taxon>
        <taxon>Anguilliformes</taxon>
        <taxon>Anguillidae</taxon>
        <taxon>Anguilla</taxon>
    </lineage>
</organism>
<accession>A0A0E9V0C2</accession>
<sequence length="10" mass="1309">MFRKNNSERQ</sequence>
<reference evidence="1" key="2">
    <citation type="journal article" date="2015" name="Fish Shellfish Immunol.">
        <title>Early steps in the European eel (Anguilla anguilla)-Vibrio vulnificus interaction in the gills: Role of the RtxA13 toxin.</title>
        <authorList>
            <person name="Callol A."/>
            <person name="Pajuelo D."/>
            <person name="Ebbesson L."/>
            <person name="Teles M."/>
            <person name="MacKenzie S."/>
            <person name="Amaro C."/>
        </authorList>
    </citation>
    <scope>NUCLEOTIDE SEQUENCE</scope>
</reference>
<proteinExistence type="predicted"/>
<reference evidence="1" key="1">
    <citation type="submission" date="2014-11" db="EMBL/GenBank/DDBJ databases">
        <authorList>
            <person name="Amaro Gonzalez C."/>
        </authorList>
    </citation>
    <scope>NUCLEOTIDE SEQUENCE</scope>
</reference>
<evidence type="ECO:0000313" key="1">
    <source>
        <dbReference type="EMBL" id="JAH70875.1"/>
    </source>
</evidence>
<dbReference type="EMBL" id="GBXM01037702">
    <property type="protein sequence ID" value="JAH70875.1"/>
    <property type="molecule type" value="Transcribed_RNA"/>
</dbReference>
<protein>
    <submittedName>
        <fullName evidence="1">Uncharacterized protein</fullName>
    </submittedName>
</protein>